<keyword evidence="3" id="KW-0808">Transferase</keyword>
<feature type="region of interest" description="Disordered" evidence="14">
    <location>
        <begin position="741"/>
        <end position="775"/>
    </location>
</feature>
<accession>D2VDN4</accession>
<evidence type="ECO:0000256" key="14">
    <source>
        <dbReference type="SAM" id="MobiDB-lite"/>
    </source>
</evidence>
<keyword evidence="7 17" id="KW-0418">Kinase</keyword>
<keyword evidence="13" id="KW-0802">TPR repeat</keyword>
<dbReference type="AlphaFoldDB" id="D2VDN4"/>
<dbReference type="InterPro" id="IPR011990">
    <property type="entry name" value="TPR-like_helical_dom_sf"/>
</dbReference>
<dbReference type="Pfam" id="PF00569">
    <property type="entry name" value="ZZ"/>
    <property type="match status" value="1"/>
</dbReference>
<dbReference type="InterPro" id="IPR043145">
    <property type="entry name" value="Znf_ZZ_sf"/>
</dbReference>
<feature type="compositionally biased region" description="Low complexity" evidence="14">
    <location>
        <begin position="741"/>
        <end position="756"/>
    </location>
</feature>
<evidence type="ECO:0000256" key="4">
    <source>
        <dbReference type="ARBA" id="ARBA00022723"/>
    </source>
</evidence>
<dbReference type="InterPro" id="IPR013083">
    <property type="entry name" value="Znf_RING/FYVE/PHD"/>
</dbReference>
<dbReference type="GO" id="GO:0008270">
    <property type="term" value="F:zinc ion binding"/>
    <property type="evidence" value="ECO:0007669"/>
    <property type="project" value="UniProtKB-KW"/>
</dbReference>
<proteinExistence type="predicted"/>
<comment type="catalytic activity">
    <reaction evidence="10">
        <text>L-threonyl-[protein] + ATP = O-phospho-L-threonyl-[protein] + ADP + H(+)</text>
        <dbReference type="Rhea" id="RHEA:46608"/>
        <dbReference type="Rhea" id="RHEA-COMP:11060"/>
        <dbReference type="Rhea" id="RHEA-COMP:11605"/>
        <dbReference type="ChEBI" id="CHEBI:15378"/>
        <dbReference type="ChEBI" id="CHEBI:30013"/>
        <dbReference type="ChEBI" id="CHEBI:30616"/>
        <dbReference type="ChEBI" id="CHEBI:61977"/>
        <dbReference type="ChEBI" id="CHEBI:456216"/>
        <dbReference type="EC" id="2.7.11.1"/>
    </reaction>
</comment>
<evidence type="ECO:0000256" key="3">
    <source>
        <dbReference type="ARBA" id="ARBA00022679"/>
    </source>
</evidence>
<evidence type="ECO:0000256" key="13">
    <source>
        <dbReference type="PROSITE-ProRule" id="PRU00339"/>
    </source>
</evidence>
<sequence length="1063" mass="120643">MTIPVILKLEKREVELQVDNSFFQSISQIQQKARAVFEIANESLVEIKFHDDLERKLLTNNDLPSLVTRFSNSTTKNYLYITTTIAKSSTFDSSSYPKEVPKLISPTQSMNSFSRIGSFTTSASFQMDLQPKKFEFKLEIQLKSNENLLKFSSSLKSGEGYEDLMKLVRKYAELPNAEFEISYFELEDKLTLNKVSFESMMEFYETLDKSNRIIHAIEKSSSRSSISSISISQNSTSSTSLPSSTSSTQGTELNIILEETLSSQSSTKEENIHKIFLKELDTFSDLTKRIKSKIKCDNFDLKYLEDGAWYKISDDDSVGLMFKYLNTVESGKRRMRAIVTGARSSINVGAQFRPSFSKNGVSDGLVHPEAKKAQLKVSEEEFCSIVERSLQQKFQNVACLGEGGFSFVFKVSDNGKTKVVKVILNSSKSSDESTLNQALQEAMRANSLSHPNIVKIEYARINNDPTYLYMVMEYFPLGDLLKLMNQGTQLPETEVWRFIKQGALALEYLKQNKVVHRDIKPENFLQKDGTEGKIYVLSDFGLAKELENMRTHTKTNCSGTLGYIAPELLTQGSKDYSYASDMFAFGTTLFRILSLNMSTDIGTIAETNREETKLFERIQEKIRNRTGVYSKRLIELITKMVLYEPKDRITPEEVLKICDNTTKCSKCNKCKDSTCYSKGFSNCSCNNSVCRDCLEFYMEDSISKMNSSTVIRCMTCSQSLSESDIRKMVQPTTFETYLRIKNPPQSTTQKPQQNNPPQEPRLTQSPPLLSNSNTSSRIKHENIICDGCKQSDFTGIRWKCLDCPNYDLCNSCYQKKNTSSHKNHKFAKLEILDEKFEADLAAAGINMIVNDFQEAVQHLDKALRKYPLCEKALIMKARCEEKIGNAKTSKEVCEKILRECNAFCHEACELLGIIYLKHKNPTAAIPYLERANNIDSNSELCQYYLAMAYKLTDRYVKALHHARIAFNLKSDQSNSALLVELLIQNEEWTEGKLVTSLLLMKDPTNAELLYTLGLCEEKLGEYVESYQSFKAALSRKPFELKYKLAAARLSKLVTVGLLGALLQ</sequence>
<dbReference type="EMBL" id="GG738865">
    <property type="protein sequence ID" value="EFC45031.1"/>
    <property type="molecule type" value="Genomic_DNA"/>
</dbReference>
<dbReference type="PROSITE" id="PS50005">
    <property type="entry name" value="TPR"/>
    <property type="match status" value="1"/>
</dbReference>
<evidence type="ECO:0000256" key="7">
    <source>
        <dbReference type="ARBA" id="ARBA00022777"/>
    </source>
</evidence>
<evidence type="ECO:0000256" key="9">
    <source>
        <dbReference type="ARBA" id="ARBA00022840"/>
    </source>
</evidence>
<feature type="domain" description="Protein kinase" evidence="15">
    <location>
        <begin position="394"/>
        <end position="662"/>
    </location>
</feature>
<evidence type="ECO:0000256" key="8">
    <source>
        <dbReference type="ARBA" id="ARBA00022833"/>
    </source>
</evidence>
<dbReference type="Proteomes" id="UP000006671">
    <property type="component" value="Unassembled WGS sequence"/>
</dbReference>
<evidence type="ECO:0000256" key="10">
    <source>
        <dbReference type="ARBA" id="ARBA00047899"/>
    </source>
</evidence>
<dbReference type="InterPro" id="IPR000433">
    <property type="entry name" value="Znf_ZZ"/>
</dbReference>
<dbReference type="SMART" id="SM00028">
    <property type="entry name" value="TPR"/>
    <property type="match status" value="5"/>
</dbReference>
<evidence type="ECO:0000313" key="18">
    <source>
        <dbReference type="Proteomes" id="UP000006671"/>
    </source>
</evidence>
<dbReference type="PROSITE" id="PS01357">
    <property type="entry name" value="ZF_ZZ_1"/>
    <property type="match status" value="1"/>
</dbReference>
<evidence type="ECO:0000256" key="12">
    <source>
        <dbReference type="PROSITE-ProRule" id="PRU00228"/>
    </source>
</evidence>
<dbReference type="InParanoid" id="D2VDN4"/>
<dbReference type="Pfam" id="PF00069">
    <property type="entry name" value="Pkinase"/>
    <property type="match status" value="1"/>
</dbReference>
<keyword evidence="5" id="KW-0547">Nucleotide-binding</keyword>
<protein>
    <recommendedName>
        <fullName evidence="1">non-specific serine/threonine protein kinase</fullName>
        <ecNumber evidence="1">2.7.11.1</ecNumber>
    </recommendedName>
</protein>
<dbReference type="SMART" id="SM00220">
    <property type="entry name" value="S_TKc"/>
    <property type="match status" value="1"/>
</dbReference>
<dbReference type="SMART" id="SM00291">
    <property type="entry name" value="ZnF_ZZ"/>
    <property type="match status" value="1"/>
</dbReference>
<evidence type="ECO:0000256" key="2">
    <source>
        <dbReference type="ARBA" id="ARBA00022527"/>
    </source>
</evidence>
<dbReference type="PROSITE" id="PS50011">
    <property type="entry name" value="PROTEIN_KINASE_DOM"/>
    <property type="match status" value="1"/>
</dbReference>
<evidence type="ECO:0000313" key="17">
    <source>
        <dbReference type="EMBL" id="EFC45031.1"/>
    </source>
</evidence>
<dbReference type="RefSeq" id="XP_002677775.1">
    <property type="nucleotide sequence ID" value="XM_002677729.1"/>
</dbReference>
<dbReference type="GO" id="GO:0005524">
    <property type="term" value="F:ATP binding"/>
    <property type="evidence" value="ECO:0007669"/>
    <property type="project" value="UniProtKB-KW"/>
</dbReference>
<dbReference type="CDD" id="cd00180">
    <property type="entry name" value="PKc"/>
    <property type="match status" value="1"/>
</dbReference>
<evidence type="ECO:0000259" key="15">
    <source>
        <dbReference type="PROSITE" id="PS50011"/>
    </source>
</evidence>
<dbReference type="PANTHER" id="PTHR43671:SF98">
    <property type="entry name" value="SERINE_THREONINE-PROTEIN KINASE NEK11"/>
    <property type="match status" value="1"/>
</dbReference>
<keyword evidence="4" id="KW-0479">Metal-binding</keyword>
<feature type="compositionally biased region" description="Low complexity" evidence="14">
    <location>
        <begin position="765"/>
        <end position="775"/>
    </location>
</feature>
<dbReference type="SUPFAM" id="SSF57850">
    <property type="entry name" value="RING/U-box"/>
    <property type="match status" value="1"/>
</dbReference>
<feature type="domain" description="ZZ-type" evidence="16">
    <location>
        <begin position="780"/>
        <end position="834"/>
    </location>
</feature>
<feature type="repeat" description="TPR" evidence="13">
    <location>
        <begin position="1006"/>
        <end position="1039"/>
    </location>
</feature>
<dbReference type="KEGG" id="ngr:NAEGRDRAFT_79549"/>
<dbReference type="PANTHER" id="PTHR43671">
    <property type="entry name" value="SERINE/THREONINE-PROTEIN KINASE NEK"/>
    <property type="match status" value="1"/>
</dbReference>
<dbReference type="InterPro" id="IPR000719">
    <property type="entry name" value="Prot_kinase_dom"/>
</dbReference>
<evidence type="ECO:0000259" key="16">
    <source>
        <dbReference type="PROSITE" id="PS50135"/>
    </source>
</evidence>
<reference evidence="17 18" key="1">
    <citation type="journal article" date="2010" name="Cell">
        <title>The genome of Naegleria gruberi illuminates early eukaryotic versatility.</title>
        <authorList>
            <person name="Fritz-Laylin L.K."/>
            <person name="Prochnik S.E."/>
            <person name="Ginger M.L."/>
            <person name="Dacks J.B."/>
            <person name="Carpenter M.L."/>
            <person name="Field M.C."/>
            <person name="Kuo A."/>
            <person name="Paredez A."/>
            <person name="Chapman J."/>
            <person name="Pham J."/>
            <person name="Shu S."/>
            <person name="Neupane R."/>
            <person name="Cipriano M."/>
            <person name="Mancuso J."/>
            <person name="Tu H."/>
            <person name="Salamov A."/>
            <person name="Lindquist E."/>
            <person name="Shapiro H."/>
            <person name="Lucas S."/>
            <person name="Grigoriev I.V."/>
            <person name="Cande W.Z."/>
            <person name="Fulton C."/>
            <person name="Rokhsar D.S."/>
            <person name="Dawson S.C."/>
        </authorList>
    </citation>
    <scope>NUCLEOTIDE SEQUENCE [LARGE SCALE GENOMIC DNA]</scope>
    <source>
        <strain evidence="17 18">NEG-M</strain>
    </source>
</reference>
<dbReference type="OrthoDB" id="1405469at2759"/>
<evidence type="ECO:0000256" key="5">
    <source>
        <dbReference type="ARBA" id="ARBA00022741"/>
    </source>
</evidence>
<dbReference type="eggNOG" id="KOG0575">
    <property type="taxonomic scope" value="Eukaryota"/>
</dbReference>
<dbReference type="CDD" id="cd02249">
    <property type="entry name" value="ZZ"/>
    <property type="match status" value="1"/>
</dbReference>
<name>D2VDN4_NAEGR</name>
<dbReference type="EC" id="2.7.11.1" evidence="1"/>
<dbReference type="Gene3D" id="3.30.40.10">
    <property type="entry name" value="Zinc/RING finger domain, C3HC4 (zinc finger)"/>
    <property type="match status" value="1"/>
</dbReference>
<dbReference type="Pfam" id="PF13181">
    <property type="entry name" value="TPR_8"/>
    <property type="match status" value="1"/>
</dbReference>
<keyword evidence="9" id="KW-0067">ATP-binding</keyword>
<dbReference type="SUPFAM" id="SSF56112">
    <property type="entry name" value="Protein kinase-like (PK-like)"/>
    <property type="match status" value="1"/>
</dbReference>
<dbReference type="PROSITE" id="PS50135">
    <property type="entry name" value="ZF_ZZ_2"/>
    <property type="match status" value="1"/>
</dbReference>
<keyword evidence="8" id="KW-0862">Zinc</keyword>
<dbReference type="GeneID" id="8850323"/>
<dbReference type="Gene3D" id="1.25.40.10">
    <property type="entry name" value="Tetratricopeptide repeat domain"/>
    <property type="match status" value="1"/>
</dbReference>
<gene>
    <name evidence="17" type="ORF">NAEGRDRAFT_79549</name>
</gene>
<keyword evidence="2" id="KW-0723">Serine/threonine-protein kinase</keyword>
<dbReference type="Gene3D" id="3.30.60.90">
    <property type="match status" value="1"/>
</dbReference>
<keyword evidence="18" id="KW-1185">Reference proteome</keyword>
<evidence type="ECO:0000256" key="1">
    <source>
        <dbReference type="ARBA" id="ARBA00012513"/>
    </source>
</evidence>
<evidence type="ECO:0000256" key="11">
    <source>
        <dbReference type="ARBA" id="ARBA00048679"/>
    </source>
</evidence>
<dbReference type="SUPFAM" id="SSF48452">
    <property type="entry name" value="TPR-like"/>
    <property type="match status" value="1"/>
</dbReference>
<comment type="catalytic activity">
    <reaction evidence="11">
        <text>L-seryl-[protein] + ATP = O-phospho-L-seryl-[protein] + ADP + H(+)</text>
        <dbReference type="Rhea" id="RHEA:17989"/>
        <dbReference type="Rhea" id="RHEA-COMP:9863"/>
        <dbReference type="Rhea" id="RHEA-COMP:11604"/>
        <dbReference type="ChEBI" id="CHEBI:15378"/>
        <dbReference type="ChEBI" id="CHEBI:29999"/>
        <dbReference type="ChEBI" id="CHEBI:30616"/>
        <dbReference type="ChEBI" id="CHEBI:83421"/>
        <dbReference type="ChEBI" id="CHEBI:456216"/>
        <dbReference type="EC" id="2.7.11.1"/>
    </reaction>
</comment>
<organism evidence="18">
    <name type="scientific">Naegleria gruberi</name>
    <name type="common">Amoeba</name>
    <dbReference type="NCBI Taxonomy" id="5762"/>
    <lineage>
        <taxon>Eukaryota</taxon>
        <taxon>Discoba</taxon>
        <taxon>Heterolobosea</taxon>
        <taxon>Tetramitia</taxon>
        <taxon>Eutetramitia</taxon>
        <taxon>Vahlkampfiidae</taxon>
        <taxon>Naegleria</taxon>
    </lineage>
</organism>
<dbReference type="VEuPathDB" id="AmoebaDB:NAEGRDRAFT_79549"/>
<dbReference type="Gene3D" id="1.10.510.10">
    <property type="entry name" value="Transferase(Phosphotransferase) domain 1"/>
    <property type="match status" value="1"/>
</dbReference>
<dbReference type="InterPro" id="IPR050660">
    <property type="entry name" value="NEK_Ser/Thr_kinase"/>
</dbReference>
<dbReference type="GO" id="GO:0004674">
    <property type="term" value="F:protein serine/threonine kinase activity"/>
    <property type="evidence" value="ECO:0007669"/>
    <property type="project" value="UniProtKB-KW"/>
</dbReference>
<dbReference type="InterPro" id="IPR019734">
    <property type="entry name" value="TPR_rpt"/>
</dbReference>
<dbReference type="InterPro" id="IPR011009">
    <property type="entry name" value="Kinase-like_dom_sf"/>
</dbReference>
<keyword evidence="6 12" id="KW-0863">Zinc-finger</keyword>
<evidence type="ECO:0000256" key="6">
    <source>
        <dbReference type="ARBA" id="ARBA00022771"/>
    </source>
</evidence>